<feature type="domain" description="Amine oxidase" evidence="5">
    <location>
        <begin position="12"/>
        <end position="272"/>
    </location>
</feature>
<evidence type="ECO:0000313" key="7">
    <source>
        <dbReference type="Proteomes" id="UP000609879"/>
    </source>
</evidence>
<keyword evidence="3 4" id="KW-0560">Oxidoreductase</keyword>
<dbReference type="PANTHER" id="PTHR43734">
    <property type="entry name" value="PHYTOENE DESATURASE"/>
    <property type="match status" value="1"/>
</dbReference>
<dbReference type="PANTHER" id="PTHR43734:SF1">
    <property type="entry name" value="PHYTOENE DESATURASE"/>
    <property type="match status" value="1"/>
</dbReference>
<dbReference type="Proteomes" id="UP000609879">
    <property type="component" value="Unassembled WGS sequence"/>
</dbReference>
<keyword evidence="2 4" id="KW-0125">Carotenoid biosynthesis</keyword>
<dbReference type="InterPro" id="IPR002937">
    <property type="entry name" value="Amino_oxidase"/>
</dbReference>
<gene>
    <name evidence="6" type="ORF">Ade02nite_77150</name>
</gene>
<evidence type="ECO:0000259" key="5">
    <source>
        <dbReference type="Pfam" id="PF01593"/>
    </source>
</evidence>
<evidence type="ECO:0000256" key="3">
    <source>
        <dbReference type="ARBA" id="ARBA00023002"/>
    </source>
</evidence>
<comment type="similarity">
    <text evidence="4">Belongs to the carotenoid/retinoid oxidoreductase family.</text>
</comment>
<dbReference type="Pfam" id="PF01593">
    <property type="entry name" value="Amino_oxidase"/>
    <property type="match status" value="1"/>
</dbReference>
<evidence type="ECO:0000256" key="1">
    <source>
        <dbReference type="ARBA" id="ARBA00004829"/>
    </source>
</evidence>
<accession>A0ABQ3YGE0</accession>
<dbReference type="SUPFAM" id="SSF51905">
    <property type="entry name" value="FAD/NAD(P)-binding domain"/>
    <property type="match status" value="1"/>
</dbReference>
<keyword evidence="7" id="KW-1185">Reference proteome</keyword>
<evidence type="ECO:0000256" key="2">
    <source>
        <dbReference type="ARBA" id="ARBA00022746"/>
    </source>
</evidence>
<dbReference type="InterPro" id="IPR014105">
    <property type="entry name" value="Carotenoid/retinoid_OxRdtase"/>
</dbReference>
<reference evidence="6 7" key="1">
    <citation type="submission" date="2021-01" db="EMBL/GenBank/DDBJ databases">
        <title>Whole genome shotgun sequence of Actinoplanes deccanensis NBRC 13994.</title>
        <authorList>
            <person name="Komaki H."/>
            <person name="Tamura T."/>
        </authorList>
    </citation>
    <scope>NUCLEOTIDE SEQUENCE [LARGE SCALE GENOMIC DNA]</scope>
    <source>
        <strain evidence="6 7">NBRC 13994</strain>
    </source>
</reference>
<name>A0ABQ3YGE0_9ACTN</name>
<evidence type="ECO:0000313" key="6">
    <source>
        <dbReference type="EMBL" id="GID79074.1"/>
    </source>
</evidence>
<dbReference type="RefSeq" id="WP_203774790.1">
    <property type="nucleotide sequence ID" value="NZ_BAAABO010000057.1"/>
</dbReference>
<evidence type="ECO:0000256" key="4">
    <source>
        <dbReference type="RuleBase" id="RU362075"/>
    </source>
</evidence>
<dbReference type="EMBL" id="BOMI01000157">
    <property type="protein sequence ID" value="GID79074.1"/>
    <property type="molecule type" value="Genomic_DNA"/>
</dbReference>
<dbReference type="NCBIfam" id="TIGR02734">
    <property type="entry name" value="crtI_fam"/>
    <property type="match status" value="1"/>
</dbReference>
<dbReference type="Gene3D" id="3.50.50.60">
    <property type="entry name" value="FAD/NAD(P)-binding domain"/>
    <property type="match status" value="2"/>
</dbReference>
<comment type="caution">
    <text evidence="6">The sequence shown here is derived from an EMBL/GenBank/DDBJ whole genome shotgun (WGS) entry which is preliminary data.</text>
</comment>
<proteinExistence type="inferred from homology"/>
<comment type="pathway">
    <text evidence="1 4">Carotenoid biosynthesis.</text>
</comment>
<dbReference type="InterPro" id="IPR036188">
    <property type="entry name" value="FAD/NAD-bd_sf"/>
</dbReference>
<sequence>MSEIVVIGAGVGGLTSAVRLASAGHQVTVLERSRSIGGKLGVYERDGFRFDTGPSLLTLPQVFTEIGLDPVPLDPVVRHFFPDGTVLDSSSDHDIFLARIAAAMGTEAAADWDRFWRRAARIWDASWRSVLRQPVTPTSLLGLTWRVGDLAAIAPGTTLRGLGHRYLRDPRLRMMLDRYATYTGADPRRAPAAHAAVPYAELAFGGWYLPGGLGTIATALAERCSELGVRIVLDAPVTRIETAEGRVRGVRVDGDLVGADVVVSNVDALTVYRDLLPAPHRLARLTDRSLAGFVLLLGVRGETPSLAHHNVFFPRHYDAEFDAIFGSASRRARPASDPTVFVTRADDPAMRPPGTEAWFVLVNAPAHGTGWSCVDWRQPGLTEAYGKHVLDLLARRGLDVRDRLVFTEARTPADLAAATAAPGGAIYGTAGSLMRPVNRGPVDGLYLVGGSVHPGGGLPMVTLSAQMVADAIGPATESRWRTSRWPRSSRAG</sequence>
<organism evidence="6 7">
    <name type="scientific">Paractinoplanes deccanensis</name>
    <dbReference type="NCBI Taxonomy" id="113561"/>
    <lineage>
        <taxon>Bacteria</taxon>
        <taxon>Bacillati</taxon>
        <taxon>Actinomycetota</taxon>
        <taxon>Actinomycetes</taxon>
        <taxon>Micromonosporales</taxon>
        <taxon>Micromonosporaceae</taxon>
        <taxon>Paractinoplanes</taxon>
    </lineage>
</organism>
<protein>
    <submittedName>
        <fullName evidence="6">Phytoene desaturase</fullName>
    </submittedName>
</protein>